<dbReference type="Proteomes" id="UP000887566">
    <property type="component" value="Unplaced"/>
</dbReference>
<feature type="region of interest" description="Disordered" evidence="1">
    <location>
        <begin position="1"/>
        <end position="24"/>
    </location>
</feature>
<keyword evidence="2" id="KW-1185">Reference proteome</keyword>
<name>A0A914UVS5_9BILA</name>
<feature type="compositionally biased region" description="Basic and acidic residues" evidence="1">
    <location>
        <begin position="54"/>
        <end position="63"/>
    </location>
</feature>
<dbReference type="AlphaFoldDB" id="A0A914UVS5"/>
<dbReference type="WBParaSite" id="PSAMB.scaffold12size138133.g180.t1">
    <property type="protein sequence ID" value="PSAMB.scaffold12size138133.g180.t1"/>
    <property type="gene ID" value="PSAMB.scaffold12size138133.g180"/>
</dbReference>
<organism evidence="2 3">
    <name type="scientific">Plectus sambesii</name>
    <dbReference type="NCBI Taxonomy" id="2011161"/>
    <lineage>
        <taxon>Eukaryota</taxon>
        <taxon>Metazoa</taxon>
        <taxon>Ecdysozoa</taxon>
        <taxon>Nematoda</taxon>
        <taxon>Chromadorea</taxon>
        <taxon>Plectida</taxon>
        <taxon>Plectina</taxon>
        <taxon>Plectoidea</taxon>
        <taxon>Plectidae</taxon>
        <taxon>Plectus</taxon>
    </lineage>
</organism>
<feature type="region of interest" description="Disordered" evidence="1">
    <location>
        <begin position="49"/>
        <end position="69"/>
    </location>
</feature>
<evidence type="ECO:0000256" key="1">
    <source>
        <dbReference type="SAM" id="MobiDB-lite"/>
    </source>
</evidence>
<proteinExistence type="predicted"/>
<evidence type="ECO:0000313" key="2">
    <source>
        <dbReference type="Proteomes" id="UP000887566"/>
    </source>
</evidence>
<accession>A0A914UVS5</accession>
<protein>
    <submittedName>
        <fullName evidence="3">Uncharacterized protein</fullName>
    </submittedName>
</protein>
<reference evidence="3" key="1">
    <citation type="submission" date="2022-11" db="UniProtKB">
        <authorList>
            <consortium name="WormBaseParasite"/>
        </authorList>
    </citation>
    <scope>IDENTIFICATION</scope>
</reference>
<evidence type="ECO:0000313" key="3">
    <source>
        <dbReference type="WBParaSite" id="PSAMB.scaffold12size138133.g180.t1"/>
    </source>
</evidence>
<sequence length="101" mass="11109">MASTAAATTRRADGGRVSQVGDGNMGCVRVRSKYDQIAIDLAPVGRARKRTTVRKTEQPRQEGTDAQSVRHFAEQRQLADKIFIINPVRVRVPGDGRPKAH</sequence>